<gene>
    <name evidence="2" type="ORF">FJQ54_08645</name>
</gene>
<keyword evidence="1" id="KW-0812">Transmembrane</keyword>
<reference evidence="2 3" key="1">
    <citation type="submission" date="2019-06" db="EMBL/GenBank/DDBJ databases">
        <authorList>
            <person name="Lee I."/>
            <person name="Jang G.I."/>
            <person name="Hwang C.Y."/>
        </authorList>
    </citation>
    <scope>NUCLEOTIDE SEQUENCE [LARGE SCALE GENOMIC DNA]</scope>
    <source>
        <strain evidence="2 3">PAMC 28131</strain>
    </source>
</reference>
<dbReference type="AlphaFoldDB" id="A0A501XL58"/>
<keyword evidence="1" id="KW-1133">Transmembrane helix</keyword>
<proteinExistence type="predicted"/>
<accession>A0A501XL58</accession>
<keyword evidence="3" id="KW-1185">Reference proteome</keyword>
<keyword evidence="1" id="KW-0472">Membrane</keyword>
<evidence type="ECO:0000256" key="1">
    <source>
        <dbReference type="SAM" id="Phobius"/>
    </source>
</evidence>
<name>A0A501XL58_9SPHN</name>
<dbReference type="Proteomes" id="UP000319897">
    <property type="component" value="Unassembled WGS sequence"/>
</dbReference>
<sequence>MGWTFSLVATGAALFSLLLAGWMQARRGIGRFSLVPWDYVMIVSALLLLGLLAHLAILWRDGWPA</sequence>
<dbReference type="EMBL" id="VFSU01000023">
    <property type="protein sequence ID" value="TPE61402.1"/>
    <property type="molecule type" value="Genomic_DNA"/>
</dbReference>
<organism evidence="2 3">
    <name type="scientific">Sandaracinobacter neustonicus</name>
    <dbReference type="NCBI Taxonomy" id="1715348"/>
    <lineage>
        <taxon>Bacteria</taxon>
        <taxon>Pseudomonadati</taxon>
        <taxon>Pseudomonadota</taxon>
        <taxon>Alphaproteobacteria</taxon>
        <taxon>Sphingomonadales</taxon>
        <taxon>Sphingosinicellaceae</taxon>
        <taxon>Sandaracinobacter</taxon>
    </lineage>
</organism>
<dbReference type="OrthoDB" id="3378718at2"/>
<comment type="caution">
    <text evidence="2">The sequence shown here is derived from an EMBL/GenBank/DDBJ whole genome shotgun (WGS) entry which is preliminary data.</text>
</comment>
<dbReference type="RefSeq" id="WP_140928019.1">
    <property type="nucleotide sequence ID" value="NZ_VFSU01000023.1"/>
</dbReference>
<evidence type="ECO:0000313" key="3">
    <source>
        <dbReference type="Proteomes" id="UP000319897"/>
    </source>
</evidence>
<evidence type="ECO:0000313" key="2">
    <source>
        <dbReference type="EMBL" id="TPE61402.1"/>
    </source>
</evidence>
<protein>
    <submittedName>
        <fullName evidence="2">Uncharacterized protein</fullName>
    </submittedName>
</protein>
<feature type="transmembrane region" description="Helical" evidence="1">
    <location>
        <begin position="37"/>
        <end position="59"/>
    </location>
</feature>